<accession>Q4RB39</accession>
<evidence type="ECO:0000259" key="2">
    <source>
        <dbReference type="PROSITE" id="PS50172"/>
    </source>
</evidence>
<dbReference type="PANTHER" id="PTHR13561">
    <property type="entry name" value="DNA REPLICATION REGULATOR DPB11-RELATED"/>
    <property type="match status" value="1"/>
</dbReference>
<dbReference type="Pfam" id="PF21298">
    <property type="entry name" value="TopBP1_BRCT0"/>
    <property type="match status" value="1"/>
</dbReference>
<dbReference type="GO" id="GO:0007095">
    <property type="term" value="P:mitotic G2 DNA damage checkpoint signaling"/>
    <property type="evidence" value="ECO:0007669"/>
    <property type="project" value="TreeGrafter"/>
</dbReference>
<dbReference type="Gene3D" id="3.40.50.10190">
    <property type="entry name" value="BRCT domain"/>
    <property type="match status" value="2"/>
</dbReference>
<dbReference type="EMBL" id="CAAE01022319">
    <property type="protein sequence ID" value="CAG14394.1"/>
    <property type="molecule type" value="Genomic_DNA"/>
</dbReference>
<name>Q4RB39_TETNG</name>
<evidence type="ECO:0000313" key="3">
    <source>
        <dbReference type="EMBL" id="CAG14394.1"/>
    </source>
</evidence>
<feature type="domain" description="BRCT" evidence="2">
    <location>
        <begin position="126"/>
        <end position="180"/>
    </location>
</feature>
<dbReference type="PANTHER" id="PTHR13561:SF20">
    <property type="entry name" value="DNA TOPOISOMERASE 2-BINDING PROTEIN 1"/>
    <property type="match status" value="1"/>
</dbReference>
<evidence type="ECO:0000256" key="1">
    <source>
        <dbReference type="ARBA" id="ARBA00022737"/>
    </source>
</evidence>
<dbReference type="InterPro" id="IPR036420">
    <property type="entry name" value="BRCT_dom_sf"/>
</dbReference>
<dbReference type="SUPFAM" id="SSF52113">
    <property type="entry name" value="BRCT domain"/>
    <property type="match status" value="1"/>
</dbReference>
<dbReference type="AlphaFoldDB" id="Q4RB39"/>
<reference evidence="3" key="1">
    <citation type="journal article" date="2004" name="Nature">
        <title>Genome duplication in the teleost fish Tetraodon nigroviridis reveals the early vertebrate proto-karyotype.</title>
        <authorList>
            <person name="Jaillon O."/>
            <person name="Aury J.-M."/>
            <person name="Brunet F."/>
            <person name="Petit J.-L."/>
            <person name="Stange-Thomann N."/>
            <person name="Mauceli E."/>
            <person name="Bouneau L."/>
            <person name="Fischer C."/>
            <person name="Ozouf-Costaz C."/>
            <person name="Bernot A."/>
            <person name="Nicaud S."/>
            <person name="Jaffe D."/>
            <person name="Fisher S."/>
            <person name="Lutfalla G."/>
            <person name="Dossat C."/>
            <person name="Segurens B."/>
            <person name="Dasilva C."/>
            <person name="Salanoubat M."/>
            <person name="Levy M."/>
            <person name="Boudet N."/>
            <person name="Castellano S."/>
            <person name="Anthouard V."/>
            <person name="Jubin C."/>
            <person name="Castelli V."/>
            <person name="Katinka M."/>
            <person name="Vacherie B."/>
            <person name="Biemont C."/>
            <person name="Skalli Z."/>
            <person name="Cattolico L."/>
            <person name="Poulain J."/>
            <person name="De Berardinis V."/>
            <person name="Cruaud C."/>
            <person name="Duprat S."/>
            <person name="Brottier P."/>
            <person name="Coutanceau J.-P."/>
            <person name="Gouzy J."/>
            <person name="Parra G."/>
            <person name="Lardier G."/>
            <person name="Chapple C."/>
            <person name="McKernan K.J."/>
            <person name="McEwan P."/>
            <person name="Bosak S."/>
            <person name="Kellis M."/>
            <person name="Volff J.-N."/>
            <person name="Guigo R."/>
            <person name="Zody M.C."/>
            <person name="Mesirov J."/>
            <person name="Lindblad-Toh K."/>
            <person name="Birren B."/>
            <person name="Nusbaum C."/>
            <person name="Kahn D."/>
            <person name="Robinson-Rechavi M."/>
            <person name="Laudet V."/>
            <person name="Schachter V."/>
            <person name="Quetier F."/>
            <person name="Saurin W."/>
            <person name="Scarpelli C."/>
            <person name="Wincker P."/>
            <person name="Lander E.S."/>
            <person name="Weissenbach J."/>
            <person name="Roest Crollius H."/>
        </authorList>
    </citation>
    <scope>NUCLEOTIDE SEQUENCE [LARGE SCALE GENOMIC DNA]</scope>
</reference>
<organism evidence="3">
    <name type="scientific">Tetraodon nigroviridis</name>
    <name type="common">Spotted green pufferfish</name>
    <name type="synonym">Chelonodon nigroviridis</name>
    <dbReference type="NCBI Taxonomy" id="99883"/>
    <lineage>
        <taxon>Eukaryota</taxon>
        <taxon>Metazoa</taxon>
        <taxon>Chordata</taxon>
        <taxon>Craniata</taxon>
        <taxon>Vertebrata</taxon>
        <taxon>Euteleostomi</taxon>
        <taxon>Actinopterygii</taxon>
        <taxon>Neopterygii</taxon>
        <taxon>Teleostei</taxon>
        <taxon>Neoteleostei</taxon>
        <taxon>Acanthomorphata</taxon>
        <taxon>Eupercaria</taxon>
        <taxon>Tetraodontiformes</taxon>
        <taxon>Tetradontoidea</taxon>
        <taxon>Tetraodontidae</taxon>
        <taxon>Tetraodon</taxon>
    </lineage>
</organism>
<dbReference type="InterPro" id="IPR001357">
    <property type="entry name" value="BRCT_dom"/>
</dbReference>
<dbReference type="PROSITE" id="PS50172">
    <property type="entry name" value="BRCT"/>
    <property type="match status" value="1"/>
</dbReference>
<dbReference type="GO" id="GO:0033314">
    <property type="term" value="P:mitotic DNA replication checkpoint signaling"/>
    <property type="evidence" value="ECO:0007669"/>
    <property type="project" value="TreeGrafter"/>
</dbReference>
<protein>
    <submittedName>
        <fullName evidence="3">Chromosome undetermined SCAF22319, whole genome shotgun sequence</fullName>
    </submittedName>
</protein>
<dbReference type="Pfam" id="PF12738">
    <property type="entry name" value="PTCB-BRCT"/>
    <property type="match status" value="1"/>
</dbReference>
<reference evidence="3" key="2">
    <citation type="submission" date="2004-02" db="EMBL/GenBank/DDBJ databases">
        <authorList>
            <consortium name="Genoscope"/>
            <consortium name="Whitehead Institute Centre for Genome Research"/>
        </authorList>
    </citation>
    <scope>NUCLEOTIDE SEQUENCE</scope>
</reference>
<feature type="non-terminal residue" evidence="3">
    <location>
        <position position="1"/>
    </location>
</feature>
<dbReference type="OrthoDB" id="251770at2759"/>
<dbReference type="InterPro" id="IPR049542">
    <property type="entry name" value="TopBP1-like_BRCT0"/>
</dbReference>
<sequence length="180" mass="19918">NGDGTGCFINVMFTQAILGLQSEKYVKAVDEDAILQMDQKDKSLYVFSSFATPAYLHCKMLGCRIVSPLVVLFCLQQQHCVPKAEKPIYNMAMADVTISCTSLYKANTGITELPVEEYLCPVVCCGCTVCVTGLSSTERKEVQRLCEQHGANYTGQLKMNECTHLIVREPTGQMLTFSVH</sequence>
<dbReference type="GO" id="GO:0006270">
    <property type="term" value="P:DNA replication initiation"/>
    <property type="evidence" value="ECO:0007669"/>
    <property type="project" value="TreeGrafter"/>
</dbReference>
<keyword evidence="1" id="KW-0677">Repeat</keyword>
<gene>
    <name evidence="3" type="ORF">GSTENG00036539001</name>
</gene>
<proteinExistence type="predicted"/>
<dbReference type="KEGG" id="tng:GSTEN00036539G001"/>